<organism evidence="2 3">
    <name type="scientific">Aspergillus kawachii</name>
    <name type="common">White koji mold</name>
    <name type="synonym">Aspergillus awamori var. kawachi</name>
    <dbReference type="NCBI Taxonomy" id="1069201"/>
    <lineage>
        <taxon>Eukaryota</taxon>
        <taxon>Fungi</taxon>
        <taxon>Dikarya</taxon>
        <taxon>Ascomycota</taxon>
        <taxon>Pezizomycotina</taxon>
        <taxon>Eurotiomycetes</taxon>
        <taxon>Eurotiomycetidae</taxon>
        <taxon>Eurotiales</taxon>
        <taxon>Aspergillaceae</taxon>
        <taxon>Aspergillus</taxon>
        <taxon>Aspergillus subgen. Circumdati</taxon>
    </lineage>
</organism>
<dbReference type="GeneID" id="64961473"/>
<accession>A0A7R7WBZ0</accession>
<dbReference type="Proteomes" id="UP000661280">
    <property type="component" value="Chromosome 5"/>
</dbReference>
<name>A0A7R7WBZ0_ASPKA</name>
<gene>
    <name evidence="2" type="ORF">AKAW2_50493A</name>
</gene>
<proteinExistence type="predicted"/>
<sequence>MTSRELGNFPGSLRSSNRESAYVCFKPIACCILYSTFTFGRLQIMVRSTDTDLGDWSHMTGPRTLPVWSRAGRRSRNNEAAQRHLGKTKTQESGNPGADWWETGKPSDKTTVPFWLSSYA</sequence>
<dbReference type="AlphaFoldDB" id="A0A7R7WBZ0"/>
<keyword evidence="3" id="KW-1185">Reference proteome</keyword>
<evidence type="ECO:0000313" key="3">
    <source>
        <dbReference type="Proteomes" id="UP000661280"/>
    </source>
</evidence>
<evidence type="ECO:0000313" key="2">
    <source>
        <dbReference type="EMBL" id="BCS00152.1"/>
    </source>
</evidence>
<feature type="region of interest" description="Disordered" evidence="1">
    <location>
        <begin position="71"/>
        <end position="112"/>
    </location>
</feature>
<evidence type="ECO:0000256" key="1">
    <source>
        <dbReference type="SAM" id="MobiDB-lite"/>
    </source>
</evidence>
<dbReference type="EMBL" id="AP024429">
    <property type="protein sequence ID" value="BCS00152.1"/>
    <property type="molecule type" value="Genomic_DNA"/>
</dbReference>
<dbReference type="KEGG" id="aluc:AKAW2_50493A"/>
<reference evidence="2" key="1">
    <citation type="submission" date="2021-01" db="EMBL/GenBank/DDBJ databases">
        <authorList>
            <consortium name="Aspergillus luchuensis mut. kawachii IFO 4304 genome sequencing consortium"/>
            <person name="Kazuki M."/>
            <person name="Futagami T."/>
        </authorList>
    </citation>
    <scope>NUCLEOTIDE SEQUENCE</scope>
    <source>
        <strain evidence="2">IFO 4308</strain>
    </source>
</reference>
<protein>
    <submittedName>
        <fullName evidence="2">Uncharacterized protein</fullName>
    </submittedName>
</protein>
<dbReference type="RefSeq" id="XP_041543914.1">
    <property type="nucleotide sequence ID" value="XM_041690317.1"/>
</dbReference>
<reference evidence="2" key="2">
    <citation type="submission" date="2021-02" db="EMBL/GenBank/DDBJ databases">
        <title>Aspergillus luchuensis mut. kawachii IFO 4304 genome sequence.</title>
        <authorList>
            <person name="Mori K."/>
            <person name="Kadooka C."/>
            <person name="Goto M."/>
            <person name="Futagami T."/>
        </authorList>
    </citation>
    <scope>NUCLEOTIDE SEQUENCE</scope>
    <source>
        <strain evidence="2">IFO 4308</strain>
    </source>
</reference>